<comment type="cofactor">
    <cofactor evidence="6">
        <name>heme</name>
        <dbReference type="ChEBI" id="CHEBI:30413"/>
    </cofactor>
</comment>
<dbReference type="PRINTS" id="PR00385">
    <property type="entry name" value="P450"/>
</dbReference>
<dbReference type="GO" id="GO:0004497">
    <property type="term" value="F:monooxygenase activity"/>
    <property type="evidence" value="ECO:0007669"/>
    <property type="project" value="InterPro"/>
</dbReference>
<dbReference type="PRINTS" id="PR00463">
    <property type="entry name" value="EP450I"/>
</dbReference>
<dbReference type="GO" id="GO:0010268">
    <property type="term" value="P:brassinosteroid homeostasis"/>
    <property type="evidence" value="ECO:0007669"/>
    <property type="project" value="TreeGrafter"/>
</dbReference>
<sequence length="754" mass="85963">MEATPSMWWLTWVLGGLPIATLLIWWWNEIWYVFGSKDRAKLPPGHMGFPFFGETLQLLWYFNVLRRPDDFINSKQRRYKSEVGLYKTHLFGSPSVIACAPDITKYVYQNEGIFMSQWPNMEIVGEHAIASQHGKAHKRLRGAITSAINVTFENIGNLFANIQPGPLLDTLDRLFVGLLNGLRAPPWYFPGTNCYHAIQCRKKLIEIFRVELEKRKQDKLKGVEARNDLMDRLMGIKDEEGNQLKDEEVLDNIVGLVVAGYQTTALSSMWAIYFLAKSPEVLKKLRDENQALSQQKNGGFITSDEISKLKYTNKLPKAINAQPLIESLTLVYLLGQQPMRPGTCQVFGGGVRICPGNMLARMQLAIFIHHVWELINPDAAIAYLSHPKLVDGAEVLFGKSQAARSGGAKLPPGHMGLPMIGETLTFLWYFKILRRPDDYINSKRRRYGDGVGFYKTNLFGRPAFIAWTPEMTFENIMKYFVSYEPEPLLDTIADYYEGMVHGFRALPLNIPGSAYRHALQRRRKLEGIFYEELGKRKRGEITSQDLMTGLMNTTVEEGKKLTNEEIVENIVSFIVAGYESTVIALMWAVSSPCQEEHIAASKNKKLGDFITYDEVTQLKYTSKVVEESIRIANIAMLIFRSSHKDVKYKDYMIPKGWKVILWLRYLHTDPNNFEDPLCFNPDRWDKPAKPGAYGVFGGGNRICAGNMLTRMQIAVFFHHMALGYKWELVNPNAKIYYLPHPKPADGAQIKISKI</sequence>
<evidence type="ECO:0000256" key="4">
    <source>
        <dbReference type="ARBA" id="ARBA00022989"/>
    </source>
</evidence>
<dbReference type="PANTHER" id="PTHR24286">
    <property type="entry name" value="CYTOCHROME P450 26"/>
    <property type="match status" value="1"/>
</dbReference>
<keyword evidence="6" id="KW-0349">Heme</keyword>
<dbReference type="InterPro" id="IPR036396">
    <property type="entry name" value="Cyt_P450_sf"/>
</dbReference>
<comment type="subcellular location">
    <subcellularLocation>
        <location evidence="1">Membrane</location>
        <topology evidence="1">Single-pass membrane protein</topology>
    </subcellularLocation>
</comment>
<evidence type="ECO:0000256" key="3">
    <source>
        <dbReference type="ARBA" id="ARBA00022723"/>
    </source>
</evidence>
<keyword evidence="2 7" id="KW-0812">Transmembrane</keyword>
<keyword evidence="7" id="KW-0472">Membrane</keyword>
<dbReference type="GO" id="GO:0005506">
    <property type="term" value="F:iron ion binding"/>
    <property type="evidence" value="ECO:0007669"/>
    <property type="project" value="InterPro"/>
</dbReference>
<feature type="binding site" description="axial binding residue" evidence="6">
    <location>
        <position position="703"/>
    </location>
    <ligand>
        <name>heme</name>
        <dbReference type="ChEBI" id="CHEBI:30413"/>
    </ligand>
    <ligandPart>
        <name>Fe</name>
        <dbReference type="ChEBI" id="CHEBI:18248"/>
    </ligandPart>
</feature>
<dbReference type="InterPro" id="IPR002401">
    <property type="entry name" value="Cyt_P450_E_grp-I"/>
</dbReference>
<name>A0AAN8US88_9MAGN</name>
<dbReference type="GO" id="GO:0016132">
    <property type="term" value="P:brassinosteroid biosynthetic process"/>
    <property type="evidence" value="ECO:0007669"/>
    <property type="project" value="TreeGrafter"/>
</dbReference>
<comment type="caution">
    <text evidence="8">The sequence shown here is derived from an EMBL/GenBank/DDBJ whole genome shotgun (WGS) entry which is preliminary data.</text>
</comment>
<proteinExistence type="predicted"/>
<organism evidence="8 9">
    <name type="scientific">Dillenia turbinata</name>
    <dbReference type="NCBI Taxonomy" id="194707"/>
    <lineage>
        <taxon>Eukaryota</taxon>
        <taxon>Viridiplantae</taxon>
        <taxon>Streptophyta</taxon>
        <taxon>Embryophyta</taxon>
        <taxon>Tracheophyta</taxon>
        <taxon>Spermatophyta</taxon>
        <taxon>Magnoliopsida</taxon>
        <taxon>eudicotyledons</taxon>
        <taxon>Gunneridae</taxon>
        <taxon>Pentapetalae</taxon>
        <taxon>Dilleniales</taxon>
        <taxon>Dilleniaceae</taxon>
        <taxon>Dillenia</taxon>
    </lineage>
</organism>
<dbReference type="SUPFAM" id="SSF48264">
    <property type="entry name" value="Cytochrome P450"/>
    <property type="match status" value="2"/>
</dbReference>
<evidence type="ECO:0000313" key="9">
    <source>
        <dbReference type="Proteomes" id="UP001370490"/>
    </source>
</evidence>
<dbReference type="Pfam" id="PF00067">
    <property type="entry name" value="p450"/>
    <property type="match status" value="2"/>
</dbReference>
<keyword evidence="5 6" id="KW-0408">Iron</keyword>
<dbReference type="GO" id="GO:0016125">
    <property type="term" value="P:sterol metabolic process"/>
    <property type="evidence" value="ECO:0007669"/>
    <property type="project" value="TreeGrafter"/>
</dbReference>
<protein>
    <submittedName>
        <fullName evidence="8">Cytochrome P450</fullName>
    </submittedName>
</protein>
<evidence type="ECO:0000256" key="6">
    <source>
        <dbReference type="PIRSR" id="PIRSR602401-1"/>
    </source>
</evidence>
<dbReference type="PANTHER" id="PTHR24286:SF12">
    <property type="entry name" value="CYTOCHROME P450 FAMILY PROTEIN, EXPRESSED"/>
    <property type="match status" value="1"/>
</dbReference>
<dbReference type="Gene3D" id="1.10.630.10">
    <property type="entry name" value="Cytochrome P450"/>
    <property type="match status" value="2"/>
</dbReference>
<dbReference type="AlphaFoldDB" id="A0AAN8US88"/>
<evidence type="ECO:0000256" key="1">
    <source>
        <dbReference type="ARBA" id="ARBA00004167"/>
    </source>
</evidence>
<dbReference type="GO" id="GO:0016020">
    <property type="term" value="C:membrane"/>
    <property type="evidence" value="ECO:0007669"/>
    <property type="project" value="UniProtKB-SubCell"/>
</dbReference>
<gene>
    <name evidence="8" type="ORF">RJ641_014488</name>
</gene>
<dbReference type="EMBL" id="JBAMMX010000020">
    <property type="protein sequence ID" value="KAK6920810.1"/>
    <property type="molecule type" value="Genomic_DNA"/>
</dbReference>
<accession>A0AAN8US88</accession>
<evidence type="ECO:0000256" key="5">
    <source>
        <dbReference type="ARBA" id="ARBA00023004"/>
    </source>
</evidence>
<feature type="transmembrane region" description="Helical" evidence="7">
    <location>
        <begin position="7"/>
        <end position="27"/>
    </location>
</feature>
<dbReference type="GO" id="GO:0016705">
    <property type="term" value="F:oxidoreductase activity, acting on paired donors, with incorporation or reduction of molecular oxygen"/>
    <property type="evidence" value="ECO:0007669"/>
    <property type="project" value="InterPro"/>
</dbReference>
<reference evidence="8 9" key="1">
    <citation type="submission" date="2023-12" db="EMBL/GenBank/DDBJ databases">
        <title>A high-quality genome assembly for Dillenia turbinata (Dilleniales).</title>
        <authorList>
            <person name="Chanderbali A."/>
        </authorList>
    </citation>
    <scope>NUCLEOTIDE SEQUENCE [LARGE SCALE GENOMIC DNA]</scope>
    <source>
        <strain evidence="8">LSX21</strain>
        <tissue evidence="8">Leaf</tissue>
    </source>
</reference>
<keyword evidence="4 7" id="KW-1133">Transmembrane helix</keyword>
<dbReference type="Proteomes" id="UP001370490">
    <property type="component" value="Unassembled WGS sequence"/>
</dbReference>
<keyword evidence="9" id="KW-1185">Reference proteome</keyword>
<evidence type="ECO:0000256" key="7">
    <source>
        <dbReference type="SAM" id="Phobius"/>
    </source>
</evidence>
<dbReference type="GO" id="GO:0020037">
    <property type="term" value="F:heme binding"/>
    <property type="evidence" value="ECO:0007669"/>
    <property type="project" value="InterPro"/>
</dbReference>
<dbReference type="InterPro" id="IPR001128">
    <property type="entry name" value="Cyt_P450"/>
</dbReference>
<evidence type="ECO:0000313" key="8">
    <source>
        <dbReference type="EMBL" id="KAK6920810.1"/>
    </source>
</evidence>
<dbReference type="PROSITE" id="PS00086">
    <property type="entry name" value="CYTOCHROME_P450"/>
    <property type="match status" value="2"/>
</dbReference>
<evidence type="ECO:0000256" key="2">
    <source>
        <dbReference type="ARBA" id="ARBA00022692"/>
    </source>
</evidence>
<keyword evidence="3 6" id="KW-0479">Metal-binding</keyword>
<dbReference type="InterPro" id="IPR017972">
    <property type="entry name" value="Cyt_P450_CS"/>
</dbReference>